<name>A0A0M2V2J1_9BACT</name>
<keyword evidence="2" id="KW-1185">Reference proteome</keyword>
<proteinExistence type="predicted"/>
<dbReference type="Proteomes" id="UP000034954">
    <property type="component" value="Unassembled WGS sequence"/>
</dbReference>
<organism evidence="1 2">
    <name type="scientific">Candidatus Brocadia fulgida</name>
    <dbReference type="NCBI Taxonomy" id="380242"/>
    <lineage>
        <taxon>Bacteria</taxon>
        <taxon>Pseudomonadati</taxon>
        <taxon>Planctomycetota</taxon>
        <taxon>Candidatus Brocadiia</taxon>
        <taxon>Candidatus Brocadiales</taxon>
        <taxon>Candidatus Brocadiaceae</taxon>
        <taxon>Candidatus Brocadia</taxon>
    </lineage>
</organism>
<protein>
    <submittedName>
        <fullName evidence="1">Uncharacterized protein</fullName>
    </submittedName>
</protein>
<reference evidence="1 2" key="1">
    <citation type="journal article" date="2013" name="BMC Microbiol.">
        <title>Identification of the type II cytochrome c maturation pathway in anammox bacteria by comparative genomics.</title>
        <authorList>
            <person name="Ferousi C."/>
            <person name="Speth D.R."/>
            <person name="Reimann J."/>
            <person name="Op den Camp H.J."/>
            <person name="Allen J.W."/>
            <person name="Keltjens J.T."/>
            <person name="Jetten M.S."/>
        </authorList>
    </citation>
    <scope>NUCLEOTIDE SEQUENCE [LARGE SCALE GENOMIC DNA]</scope>
    <source>
        <strain evidence="1">RU1</strain>
    </source>
</reference>
<gene>
    <name evidence="1" type="ORF">BROFUL_00357</name>
</gene>
<dbReference type="EMBL" id="LAQJ01000044">
    <property type="protein sequence ID" value="KKO20924.1"/>
    <property type="molecule type" value="Genomic_DNA"/>
</dbReference>
<accession>A0A0M2V2J1</accession>
<evidence type="ECO:0000313" key="1">
    <source>
        <dbReference type="EMBL" id="KKO20924.1"/>
    </source>
</evidence>
<comment type="caution">
    <text evidence="1">The sequence shown here is derived from an EMBL/GenBank/DDBJ whole genome shotgun (WGS) entry which is preliminary data.</text>
</comment>
<dbReference type="AlphaFoldDB" id="A0A0M2V2J1"/>
<sequence length="105" mass="12087">MLNNKNEAKKKEGSFDPGCITDLQDKLLSHHYALRAFAVLLQDSDLTDFATQYPTPGCEERNYEAEALRLGLSQIIELYLEHQERIIEKHVEQYEEFAGKVKEDG</sequence>
<evidence type="ECO:0000313" key="2">
    <source>
        <dbReference type="Proteomes" id="UP000034954"/>
    </source>
</evidence>